<comment type="caution">
    <text evidence="1">The sequence shown here is derived from an EMBL/GenBank/DDBJ whole genome shotgun (WGS) entry which is preliminary data.</text>
</comment>
<sequence>MAIRLRRVLCGGDTLNLMFMTLFPGPGGYSIMQKARVKAAEIINGTLHRRRALGELPAEDHELGPATRGGIGETILLDRNKKGAARKLTVIHCERLFKIRRYCRRTDAVVKNGARSRNNFSHFRAFAGGHRRRCILADQITAIQGVGYSNGNSVASSMVFSAISKMPNAPKEVLTLKNIEIPETRGDYTGRCRCVTNAVSAGSNRLLGTGQRYLRIPCI</sequence>
<name>A0A4C1ZHV3_EUMVA</name>
<gene>
    <name evidence="1" type="ORF">EVAR_10547_1</name>
</gene>
<evidence type="ECO:0000313" key="1">
    <source>
        <dbReference type="EMBL" id="GBP88086.1"/>
    </source>
</evidence>
<keyword evidence="2" id="KW-1185">Reference proteome</keyword>
<dbReference type="AlphaFoldDB" id="A0A4C1ZHV3"/>
<proteinExistence type="predicted"/>
<evidence type="ECO:0000313" key="2">
    <source>
        <dbReference type="Proteomes" id="UP000299102"/>
    </source>
</evidence>
<dbReference type="EMBL" id="BGZK01001905">
    <property type="protein sequence ID" value="GBP88086.1"/>
    <property type="molecule type" value="Genomic_DNA"/>
</dbReference>
<dbReference type="Proteomes" id="UP000299102">
    <property type="component" value="Unassembled WGS sequence"/>
</dbReference>
<protein>
    <submittedName>
        <fullName evidence="1">Uncharacterized protein</fullName>
    </submittedName>
</protein>
<organism evidence="1 2">
    <name type="scientific">Eumeta variegata</name>
    <name type="common">Bagworm moth</name>
    <name type="synonym">Eumeta japonica</name>
    <dbReference type="NCBI Taxonomy" id="151549"/>
    <lineage>
        <taxon>Eukaryota</taxon>
        <taxon>Metazoa</taxon>
        <taxon>Ecdysozoa</taxon>
        <taxon>Arthropoda</taxon>
        <taxon>Hexapoda</taxon>
        <taxon>Insecta</taxon>
        <taxon>Pterygota</taxon>
        <taxon>Neoptera</taxon>
        <taxon>Endopterygota</taxon>
        <taxon>Lepidoptera</taxon>
        <taxon>Glossata</taxon>
        <taxon>Ditrysia</taxon>
        <taxon>Tineoidea</taxon>
        <taxon>Psychidae</taxon>
        <taxon>Oiketicinae</taxon>
        <taxon>Eumeta</taxon>
    </lineage>
</organism>
<reference evidence="1 2" key="1">
    <citation type="journal article" date="2019" name="Commun. Biol.">
        <title>The bagworm genome reveals a unique fibroin gene that provides high tensile strength.</title>
        <authorList>
            <person name="Kono N."/>
            <person name="Nakamura H."/>
            <person name="Ohtoshi R."/>
            <person name="Tomita M."/>
            <person name="Numata K."/>
            <person name="Arakawa K."/>
        </authorList>
    </citation>
    <scope>NUCLEOTIDE SEQUENCE [LARGE SCALE GENOMIC DNA]</scope>
</reference>
<accession>A0A4C1ZHV3</accession>